<gene>
    <name evidence="2" type="ORF">MNB_SV-13-1644</name>
</gene>
<accession>A0A1W1CQZ6</accession>
<sequence>MSTIKEYEAIYETFNKYAKEFQENPKTTKQIDPKFIQIEKANLKKSIEEKEKKNLSEPKNINKSDLKPKIEKLIESWNRVISKLENIKAPNQIQESAKSLKKDLIDHLKSLQKSKPKFNQEKRNQILEKLKQGKERDRGKER</sequence>
<protein>
    <submittedName>
        <fullName evidence="2">Uncharacterized protein</fullName>
    </submittedName>
</protein>
<evidence type="ECO:0000256" key="1">
    <source>
        <dbReference type="SAM" id="MobiDB-lite"/>
    </source>
</evidence>
<reference evidence="2" key="1">
    <citation type="submission" date="2016-10" db="EMBL/GenBank/DDBJ databases">
        <authorList>
            <person name="de Groot N.N."/>
        </authorList>
    </citation>
    <scope>NUCLEOTIDE SEQUENCE</scope>
</reference>
<feature type="compositionally biased region" description="Basic and acidic residues" evidence="1">
    <location>
        <begin position="118"/>
        <end position="142"/>
    </location>
</feature>
<proteinExistence type="predicted"/>
<organism evidence="2">
    <name type="scientific">hydrothermal vent metagenome</name>
    <dbReference type="NCBI Taxonomy" id="652676"/>
    <lineage>
        <taxon>unclassified sequences</taxon>
        <taxon>metagenomes</taxon>
        <taxon>ecological metagenomes</taxon>
    </lineage>
</organism>
<feature type="region of interest" description="Disordered" evidence="1">
    <location>
        <begin position="111"/>
        <end position="142"/>
    </location>
</feature>
<evidence type="ECO:0000313" key="2">
    <source>
        <dbReference type="EMBL" id="SFV68204.1"/>
    </source>
</evidence>
<name>A0A1W1CQZ6_9ZZZZ</name>
<dbReference type="EMBL" id="FPHM01000120">
    <property type="protein sequence ID" value="SFV68204.1"/>
    <property type="molecule type" value="Genomic_DNA"/>
</dbReference>
<dbReference type="AlphaFoldDB" id="A0A1W1CQZ6"/>